<keyword evidence="3" id="KW-0238">DNA-binding</keyword>
<accession>A0ABN4XHJ2</accession>
<dbReference type="Gene3D" id="3.30.160.390">
    <property type="entry name" value="Integrase, DNA-binding domain"/>
    <property type="match status" value="1"/>
</dbReference>
<dbReference type="InterPro" id="IPR011010">
    <property type="entry name" value="DNA_brk_join_enz"/>
</dbReference>
<protein>
    <recommendedName>
        <fullName evidence="5">Tyr recombinase domain-containing protein</fullName>
    </recommendedName>
</protein>
<dbReference type="Proteomes" id="UP000185622">
    <property type="component" value="Chromosome"/>
</dbReference>
<evidence type="ECO:0000256" key="3">
    <source>
        <dbReference type="ARBA" id="ARBA00023125"/>
    </source>
</evidence>
<dbReference type="PANTHER" id="PTHR30629">
    <property type="entry name" value="PROPHAGE INTEGRASE"/>
    <property type="match status" value="1"/>
</dbReference>
<gene>
    <name evidence="6" type="ORF">BMG03_13815</name>
</gene>
<dbReference type="Pfam" id="PF00589">
    <property type="entry name" value="Phage_integrase"/>
    <property type="match status" value="1"/>
</dbReference>
<evidence type="ECO:0000256" key="1">
    <source>
        <dbReference type="ARBA" id="ARBA00008857"/>
    </source>
</evidence>
<evidence type="ECO:0000259" key="5">
    <source>
        <dbReference type="PROSITE" id="PS51898"/>
    </source>
</evidence>
<dbReference type="InterPro" id="IPR050808">
    <property type="entry name" value="Phage_Integrase"/>
</dbReference>
<feature type="domain" description="Tyr recombinase" evidence="5">
    <location>
        <begin position="200"/>
        <end position="359"/>
    </location>
</feature>
<reference evidence="6 7" key="1">
    <citation type="submission" date="2017-01" db="EMBL/GenBank/DDBJ databases">
        <title>The complete genome sequence of a sulfur-oxidizing marine bacterium Thioclava sp. 25B10_4T.</title>
        <authorList>
            <person name="Liu Y."/>
            <person name="Lai Q."/>
            <person name="Shao Z."/>
        </authorList>
    </citation>
    <scope>NUCLEOTIDE SEQUENCE [LARGE SCALE GENOMIC DNA]</scope>
    <source>
        <strain evidence="6 7">25B10_4</strain>
    </source>
</reference>
<dbReference type="PANTHER" id="PTHR30629:SF2">
    <property type="entry name" value="PROPHAGE INTEGRASE INTS-RELATED"/>
    <property type="match status" value="1"/>
</dbReference>
<evidence type="ECO:0000256" key="2">
    <source>
        <dbReference type="ARBA" id="ARBA00022908"/>
    </source>
</evidence>
<dbReference type="InterPro" id="IPR010998">
    <property type="entry name" value="Integrase_recombinase_N"/>
</dbReference>
<dbReference type="Pfam" id="PF13356">
    <property type="entry name" value="Arm-DNA-bind_3"/>
    <property type="match status" value="1"/>
</dbReference>
<dbReference type="SUPFAM" id="SSF56349">
    <property type="entry name" value="DNA breaking-rejoining enzymes"/>
    <property type="match status" value="1"/>
</dbReference>
<dbReference type="InterPro" id="IPR025166">
    <property type="entry name" value="Integrase_DNA_bind_dom"/>
</dbReference>
<evidence type="ECO:0000313" key="6">
    <source>
        <dbReference type="EMBL" id="AQS49901.1"/>
    </source>
</evidence>
<proteinExistence type="inferred from homology"/>
<keyword evidence="7" id="KW-1185">Reference proteome</keyword>
<dbReference type="InterPro" id="IPR038488">
    <property type="entry name" value="Integrase_DNA-bd_sf"/>
</dbReference>
<dbReference type="EMBL" id="CP019437">
    <property type="protein sequence ID" value="AQS49901.1"/>
    <property type="molecule type" value="Genomic_DNA"/>
</dbReference>
<dbReference type="InterPro" id="IPR002104">
    <property type="entry name" value="Integrase_catalytic"/>
</dbReference>
<organism evidence="6 7">
    <name type="scientific">Thioclava nitratireducens</name>
    <dbReference type="NCBI Taxonomy" id="1915078"/>
    <lineage>
        <taxon>Bacteria</taxon>
        <taxon>Pseudomonadati</taxon>
        <taxon>Pseudomonadota</taxon>
        <taxon>Alphaproteobacteria</taxon>
        <taxon>Rhodobacterales</taxon>
        <taxon>Paracoccaceae</taxon>
        <taxon>Thioclava</taxon>
    </lineage>
</organism>
<keyword evidence="2" id="KW-0229">DNA integration</keyword>
<comment type="similarity">
    <text evidence="1">Belongs to the 'phage' integrase family.</text>
</comment>
<name>A0ABN4XHJ2_9RHOB</name>
<evidence type="ECO:0000313" key="7">
    <source>
        <dbReference type="Proteomes" id="UP000185622"/>
    </source>
</evidence>
<sequence>MIKLTETNCKKAPPNAKMWDTEIKGFALFTGKTTKTFYFQKDIRGRTQRIKIGNYPLIDAFDARKAALELATEHATGVAAKKFAAAKVPTLEAALERYLARPKLRSQHNKNSVESQIRTHLKSWLTMPLDEITRAMCVDAHERISVERMGTDALGRTTKIGGLRAANHTLKSFRSIYNHALKTYELPVCPTIAIEWHEEEPPKTVIEDFAEWRECVDSLENDVHRAYYRFLLFTGLRREEAMTLRWDQVFDDHLHLPTTKNGRAFELPLLDVHRAIIDPMRIYRSDYVFHGKRQALHLRSPAPIPWSPHDHRRTFATVAEHEAGLDQITVGHLLNHTPTTVTGRRYIAVAHEHLRGPMAAVTQAFKRKHLI</sequence>
<dbReference type="Gene3D" id="1.10.150.130">
    <property type="match status" value="1"/>
</dbReference>
<dbReference type="PROSITE" id="PS51898">
    <property type="entry name" value="TYR_RECOMBINASE"/>
    <property type="match status" value="1"/>
</dbReference>
<keyword evidence="4" id="KW-0233">DNA recombination</keyword>
<evidence type="ECO:0000256" key="4">
    <source>
        <dbReference type="ARBA" id="ARBA00023172"/>
    </source>
</evidence>
<dbReference type="Gene3D" id="1.10.443.10">
    <property type="entry name" value="Intergrase catalytic core"/>
    <property type="match status" value="1"/>
</dbReference>
<dbReference type="InterPro" id="IPR013762">
    <property type="entry name" value="Integrase-like_cat_sf"/>
</dbReference>